<sequence length="403" mass="44297">MRIRAFQGLRPTPESAPKIASLPYDVVNTAEARALAEGNPLSFLHVVRAEIDLPDGTDPYSPDVYAQAKAALTRLEAEGGLVRESEPCLYLYRQQMGEHVQTGVVGVFHIEDYENDLIKKHEKTRKAKEDDRTTLNRTLSAHPGPVFLTYKEEKAIDEAVARISAEKPFVSFTAPDGVVHTVWRIPGGSELVEAFKAVPVTYVADGHHRSASAARVGKERRDANPAHTGEEDYNWFLAVIFPGNQLNVLPYNRYVHSLNGHTPESLLAAIGKVCTVTEGASPEPASYGDVSMYLDGKWYGLKFPGGEADPIARLDVSRLQDHVLAPLLDIDDPRTSEKIDFIGGIRGTKELVKLVDNDGGVAFSLYPVTVDQLIDIADAGAIMPPKSTWFEPKLRSGLFIHTF</sequence>
<dbReference type="EMBL" id="JACHVB010000013">
    <property type="protein sequence ID" value="MBC2593397.1"/>
    <property type="molecule type" value="Genomic_DNA"/>
</dbReference>
<evidence type="ECO:0000313" key="3">
    <source>
        <dbReference type="Proteomes" id="UP000546464"/>
    </source>
</evidence>
<dbReference type="PANTHER" id="PTHR36454:SF1">
    <property type="entry name" value="DUF1015 DOMAIN-CONTAINING PROTEIN"/>
    <property type="match status" value="1"/>
</dbReference>
<dbReference type="PIRSF" id="PIRSF033563">
    <property type="entry name" value="UCP033563"/>
    <property type="match status" value="1"/>
</dbReference>
<proteinExistence type="predicted"/>
<keyword evidence="1" id="KW-0175">Coiled coil</keyword>
<feature type="coiled-coil region" evidence="1">
    <location>
        <begin position="110"/>
        <end position="138"/>
    </location>
</feature>
<organism evidence="2 3">
    <name type="scientific">Ruficoccus amylovorans</name>
    <dbReference type="NCBI Taxonomy" id="1804625"/>
    <lineage>
        <taxon>Bacteria</taxon>
        <taxon>Pseudomonadati</taxon>
        <taxon>Verrucomicrobiota</taxon>
        <taxon>Opitutia</taxon>
        <taxon>Puniceicoccales</taxon>
        <taxon>Cerasicoccaceae</taxon>
        <taxon>Ruficoccus</taxon>
    </lineage>
</organism>
<accession>A0A842HCS0</accession>
<dbReference type="PANTHER" id="PTHR36454">
    <property type="entry name" value="LMO2823 PROTEIN"/>
    <property type="match status" value="1"/>
</dbReference>
<dbReference type="Proteomes" id="UP000546464">
    <property type="component" value="Unassembled WGS sequence"/>
</dbReference>
<gene>
    <name evidence="2" type="ORF">H5P28_03905</name>
</gene>
<evidence type="ECO:0000256" key="1">
    <source>
        <dbReference type="SAM" id="Coils"/>
    </source>
</evidence>
<keyword evidence="3" id="KW-1185">Reference proteome</keyword>
<name>A0A842HCS0_9BACT</name>
<protein>
    <submittedName>
        <fullName evidence="2">DUF1015 domain-containing protein</fullName>
    </submittedName>
</protein>
<dbReference type="Pfam" id="PF06245">
    <property type="entry name" value="DUF1015"/>
    <property type="match status" value="1"/>
</dbReference>
<dbReference type="AlphaFoldDB" id="A0A842HCS0"/>
<evidence type="ECO:0000313" key="2">
    <source>
        <dbReference type="EMBL" id="MBC2593397.1"/>
    </source>
</evidence>
<reference evidence="2 3" key="1">
    <citation type="submission" date="2020-07" db="EMBL/GenBank/DDBJ databases">
        <authorList>
            <person name="Feng X."/>
        </authorList>
    </citation>
    <scope>NUCLEOTIDE SEQUENCE [LARGE SCALE GENOMIC DNA]</scope>
    <source>
        <strain evidence="2 3">JCM31066</strain>
    </source>
</reference>
<dbReference type="InterPro" id="IPR008323">
    <property type="entry name" value="UCP033563"/>
</dbReference>
<dbReference type="RefSeq" id="WP_185674403.1">
    <property type="nucleotide sequence ID" value="NZ_JACHVB010000013.1"/>
</dbReference>
<comment type="caution">
    <text evidence="2">The sequence shown here is derived from an EMBL/GenBank/DDBJ whole genome shotgun (WGS) entry which is preliminary data.</text>
</comment>